<feature type="non-terminal residue" evidence="1">
    <location>
        <position position="157"/>
    </location>
</feature>
<accession>A0A381VD09</accession>
<gene>
    <name evidence="1" type="ORF">METZ01_LOCUS90117</name>
</gene>
<proteinExistence type="predicted"/>
<dbReference type="EMBL" id="UINC01008272">
    <property type="protein sequence ID" value="SVA37263.1"/>
    <property type="molecule type" value="Genomic_DNA"/>
</dbReference>
<dbReference type="InterPro" id="IPR027056">
    <property type="entry name" value="Gluconate_2DH_su3"/>
</dbReference>
<evidence type="ECO:0000313" key="1">
    <source>
        <dbReference type="EMBL" id="SVA37263.1"/>
    </source>
</evidence>
<name>A0A381VD09_9ZZZZ</name>
<evidence type="ECO:0008006" key="2">
    <source>
        <dbReference type="Google" id="ProtNLM"/>
    </source>
</evidence>
<dbReference type="Pfam" id="PF13618">
    <property type="entry name" value="Gluconate_2-dh3"/>
    <property type="match status" value="1"/>
</dbReference>
<dbReference type="AlphaFoldDB" id="A0A381VD09"/>
<sequence>MNRREAIKLVATASVALWTPEEAASARAKAATVLSQSAAGVPFQPEFFSTHEHDTVRLLVDLVIPADDRSGSATEAGVPEFMDFMMIDRPTMQEWMRGGLAWLDIESHRRFDVRFLDATDGQRVEILEAIAWPDRAEEDMSHGVAFFDRFRDLTASG</sequence>
<protein>
    <recommendedName>
        <fullName evidence="2">Transcriptional initiation protein Tat</fullName>
    </recommendedName>
</protein>
<organism evidence="1">
    <name type="scientific">marine metagenome</name>
    <dbReference type="NCBI Taxonomy" id="408172"/>
    <lineage>
        <taxon>unclassified sequences</taxon>
        <taxon>metagenomes</taxon>
        <taxon>ecological metagenomes</taxon>
    </lineage>
</organism>
<reference evidence="1" key="1">
    <citation type="submission" date="2018-05" db="EMBL/GenBank/DDBJ databases">
        <authorList>
            <person name="Lanie J.A."/>
            <person name="Ng W.-L."/>
            <person name="Kazmierczak K.M."/>
            <person name="Andrzejewski T.M."/>
            <person name="Davidsen T.M."/>
            <person name="Wayne K.J."/>
            <person name="Tettelin H."/>
            <person name="Glass J.I."/>
            <person name="Rusch D."/>
            <person name="Podicherti R."/>
            <person name="Tsui H.-C.T."/>
            <person name="Winkler M.E."/>
        </authorList>
    </citation>
    <scope>NUCLEOTIDE SEQUENCE</scope>
</reference>